<dbReference type="OrthoDB" id="408631at2759"/>
<name>A0A8K0SD12_9HYPO</name>
<evidence type="ECO:0000313" key="3">
    <source>
        <dbReference type="EMBL" id="KAH7303204.1"/>
    </source>
</evidence>
<feature type="domain" description="Alpha/beta hydrolase fold-3" evidence="2">
    <location>
        <begin position="78"/>
        <end position="269"/>
    </location>
</feature>
<dbReference type="PANTHER" id="PTHR48081:SF8">
    <property type="entry name" value="ALPHA_BETA HYDROLASE FOLD-3 DOMAIN-CONTAINING PROTEIN-RELATED"/>
    <property type="match status" value="1"/>
</dbReference>
<proteinExistence type="predicted"/>
<gene>
    <name evidence="3" type="ORF">B0I35DRAFT_328864</name>
</gene>
<accession>A0A8K0SD12</accession>
<dbReference type="InterPro" id="IPR029058">
    <property type="entry name" value="AB_hydrolase_fold"/>
</dbReference>
<dbReference type="AlphaFoldDB" id="A0A8K0SD12"/>
<feature type="non-terminal residue" evidence="3">
    <location>
        <position position="1"/>
    </location>
</feature>
<reference evidence="3" key="1">
    <citation type="journal article" date="2021" name="Nat. Commun.">
        <title>Genetic determinants of endophytism in the Arabidopsis root mycobiome.</title>
        <authorList>
            <person name="Mesny F."/>
            <person name="Miyauchi S."/>
            <person name="Thiergart T."/>
            <person name="Pickel B."/>
            <person name="Atanasova L."/>
            <person name="Karlsson M."/>
            <person name="Huettel B."/>
            <person name="Barry K.W."/>
            <person name="Haridas S."/>
            <person name="Chen C."/>
            <person name="Bauer D."/>
            <person name="Andreopoulos W."/>
            <person name="Pangilinan J."/>
            <person name="LaButti K."/>
            <person name="Riley R."/>
            <person name="Lipzen A."/>
            <person name="Clum A."/>
            <person name="Drula E."/>
            <person name="Henrissat B."/>
            <person name="Kohler A."/>
            <person name="Grigoriev I.V."/>
            <person name="Martin F.M."/>
            <person name="Hacquard S."/>
        </authorList>
    </citation>
    <scope>NUCLEOTIDE SEQUENCE</scope>
    <source>
        <strain evidence="3">MPI-CAGE-CH-0235</strain>
    </source>
</reference>
<evidence type="ECO:0000256" key="1">
    <source>
        <dbReference type="ARBA" id="ARBA00022801"/>
    </source>
</evidence>
<dbReference type="EMBL" id="JAGPNK010000037">
    <property type="protein sequence ID" value="KAH7303204.1"/>
    <property type="molecule type" value="Genomic_DNA"/>
</dbReference>
<dbReference type="GO" id="GO:0016787">
    <property type="term" value="F:hydrolase activity"/>
    <property type="evidence" value="ECO:0007669"/>
    <property type="project" value="UniProtKB-KW"/>
</dbReference>
<keyword evidence="4" id="KW-1185">Reference proteome</keyword>
<dbReference type="PANTHER" id="PTHR48081">
    <property type="entry name" value="AB HYDROLASE SUPERFAMILY PROTEIN C4A8.06C"/>
    <property type="match status" value="1"/>
</dbReference>
<keyword evidence="1 3" id="KW-0378">Hydrolase</keyword>
<sequence length="323" mass="36606">PPLLKIRLPLPHRLNCFLRLWALKFLVSIVFAVERFRHPLPKHQQPTLIKRYPCRPGLDTRIFYPPNYKSGDLLPVYLVMHGGGFAVADPRHDDEFCASWAKRTGMLVVDLNYSKAPLNPFPAPVYDVAALARAVLDDTSLPINKSRVAIGGFSSGGNLALTASQLPELKGLVNAALVFYPIVDWGHPPDEKLARRPYKGGPDSLEETAYWFDWAYVSVGQDRHAPLLSPYYARKEDLPPWICIVGAQWDMLRLEAQKMAHELAEINVLQEESFEKGRYKWVLAKGCSHGFTHHLGQKEPKRKKREAKCEPIYEDTASWLSKA</sequence>
<dbReference type="InterPro" id="IPR013094">
    <property type="entry name" value="AB_hydrolase_3"/>
</dbReference>
<dbReference type="Proteomes" id="UP000813444">
    <property type="component" value="Unassembled WGS sequence"/>
</dbReference>
<dbReference type="Gene3D" id="3.40.50.1820">
    <property type="entry name" value="alpha/beta hydrolase"/>
    <property type="match status" value="1"/>
</dbReference>
<dbReference type="SUPFAM" id="SSF53474">
    <property type="entry name" value="alpha/beta-Hydrolases"/>
    <property type="match status" value="1"/>
</dbReference>
<organism evidence="3 4">
    <name type="scientific">Stachybotrys elegans</name>
    <dbReference type="NCBI Taxonomy" id="80388"/>
    <lineage>
        <taxon>Eukaryota</taxon>
        <taxon>Fungi</taxon>
        <taxon>Dikarya</taxon>
        <taxon>Ascomycota</taxon>
        <taxon>Pezizomycotina</taxon>
        <taxon>Sordariomycetes</taxon>
        <taxon>Hypocreomycetidae</taxon>
        <taxon>Hypocreales</taxon>
        <taxon>Stachybotryaceae</taxon>
        <taxon>Stachybotrys</taxon>
    </lineage>
</organism>
<evidence type="ECO:0000313" key="4">
    <source>
        <dbReference type="Proteomes" id="UP000813444"/>
    </source>
</evidence>
<evidence type="ECO:0000259" key="2">
    <source>
        <dbReference type="Pfam" id="PF07859"/>
    </source>
</evidence>
<feature type="non-terminal residue" evidence="3">
    <location>
        <position position="323"/>
    </location>
</feature>
<dbReference type="InterPro" id="IPR050300">
    <property type="entry name" value="GDXG_lipolytic_enzyme"/>
</dbReference>
<comment type="caution">
    <text evidence="3">The sequence shown here is derived from an EMBL/GenBank/DDBJ whole genome shotgun (WGS) entry which is preliminary data.</text>
</comment>
<protein>
    <submittedName>
        <fullName evidence="3">Alpha/Beta hydrolase protein</fullName>
    </submittedName>
</protein>
<dbReference type="Pfam" id="PF07859">
    <property type="entry name" value="Abhydrolase_3"/>
    <property type="match status" value="1"/>
</dbReference>